<accession>A0ACB0DQN0</accession>
<name>A0ACB0DQN0_RANTA</name>
<evidence type="ECO:0000313" key="2">
    <source>
        <dbReference type="Proteomes" id="UP001162501"/>
    </source>
</evidence>
<evidence type="ECO:0000313" key="1">
    <source>
        <dbReference type="EMBL" id="CAI9690595.1"/>
    </source>
</evidence>
<dbReference type="Proteomes" id="UP001162501">
    <property type="component" value="Chromosome 1"/>
</dbReference>
<organism evidence="1 2">
    <name type="scientific">Rangifer tarandus platyrhynchus</name>
    <name type="common">Svalbard reindeer</name>
    <dbReference type="NCBI Taxonomy" id="3082113"/>
    <lineage>
        <taxon>Eukaryota</taxon>
        <taxon>Metazoa</taxon>
        <taxon>Chordata</taxon>
        <taxon>Craniata</taxon>
        <taxon>Vertebrata</taxon>
        <taxon>Euteleostomi</taxon>
        <taxon>Mammalia</taxon>
        <taxon>Eutheria</taxon>
        <taxon>Laurasiatheria</taxon>
        <taxon>Artiodactyla</taxon>
        <taxon>Ruminantia</taxon>
        <taxon>Pecora</taxon>
        <taxon>Cervidae</taxon>
        <taxon>Odocoileinae</taxon>
        <taxon>Rangifer</taxon>
    </lineage>
</organism>
<dbReference type="EMBL" id="OX596085">
    <property type="protein sequence ID" value="CAI9690595.1"/>
    <property type="molecule type" value="Genomic_DNA"/>
</dbReference>
<sequence>MPPLLRPPQAGASRGRAGNPELLGWGCRGGGDVRTQTSASGVWSREKQPGVNSEPGFGPEGVVVATL</sequence>
<proteinExistence type="predicted"/>
<gene>
    <name evidence="1" type="ORF">MRATA1EN3_LOCUS1808</name>
</gene>
<protein>
    <submittedName>
        <fullName evidence="1">Uncharacterized protein</fullName>
    </submittedName>
</protein>
<reference evidence="1" key="1">
    <citation type="submission" date="2023-05" db="EMBL/GenBank/DDBJ databases">
        <authorList>
            <consortium name="ELIXIR-Norway"/>
        </authorList>
    </citation>
    <scope>NUCLEOTIDE SEQUENCE</scope>
</reference>